<feature type="region of interest" description="Disordered" evidence="1">
    <location>
        <begin position="117"/>
        <end position="136"/>
    </location>
</feature>
<feature type="compositionally biased region" description="Polar residues" evidence="1">
    <location>
        <begin position="117"/>
        <end position="132"/>
    </location>
</feature>
<dbReference type="InParanoid" id="A0A078A3V2"/>
<proteinExistence type="predicted"/>
<dbReference type="AlphaFoldDB" id="A0A078A3V2"/>
<gene>
    <name evidence="2" type="primary">Contig12827.g13688</name>
    <name evidence="2" type="ORF">STYLEM_4424</name>
</gene>
<name>A0A078A3V2_STYLE</name>
<evidence type="ECO:0000256" key="1">
    <source>
        <dbReference type="SAM" id="MobiDB-lite"/>
    </source>
</evidence>
<sequence>MDYYKLKPKVISHSRIRSVLPKSTVNKDISNLYQVPESQRYQRSPLSKQQNGESFNAELIINSKKNDFQHYQSLPLKAIDFTLEISNQLKPLQTKLQDLKRRQKDKLIIERHQPMLTRQQSQLSHKSSSFGQNDDLDNIELPSLTNKQFPIMPALVIENQYQSRAQSLSLIKPPTIRPFQS</sequence>
<dbReference type="EMBL" id="CCKQ01004285">
    <property type="protein sequence ID" value="CDW75434.1"/>
    <property type="molecule type" value="Genomic_DNA"/>
</dbReference>
<evidence type="ECO:0000313" key="3">
    <source>
        <dbReference type="Proteomes" id="UP000039865"/>
    </source>
</evidence>
<keyword evidence="3" id="KW-1185">Reference proteome</keyword>
<organism evidence="2 3">
    <name type="scientific">Stylonychia lemnae</name>
    <name type="common">Ciliate</name>
    <dbReference type="NCBI Taxonomy" id="5949"/>
    <lineage>
        <taxon>Eukaryota</taxon>
        <taxon>Sar</taxon>
        <taxon>Alveolata</taxon>
        <taxon>Ciliophora</taxon>
        <taxon>Intramacronucleata</taxon>
        <taxon>Spirotrichea</taxon>
        <taxon>Stichotrichia</taxon>
        <taxon>Sporadotrichida</taxon>
        <taxon>Oxytrichidae</taxon>
        <taxon>Stylonychinae</taxon>
        <taxon>Stylonychia</taxon>
    </lineage>
</organism>
<dbReference type="Proteomes" id="UP000039865">
    <property type="component" value="Unassembled WGS sequence"/>
</dbReference>
<reference evidence="2 3" key="1">
    <citation type="submission" date="2014-06" db="EMBL/GenBank/DDBJ databases">
        <authorList>
            <person name="Swart Estienne"/>
        </authorList>
    </citation>
    <scope>NUCLEOTIDE SEQUENCE [LARGE SCALE GENOMIC DNA]</scope>
    <source>
        <strain evidence="2 3">130c</strain>
    </source>
</reference>
<accession>A0A078A3V2</accession>
<protein>
    <submittedName>
        <fullName evidence="2">Uncharacterized protein</fullName>
    </submittedName>
</protein>
<evidence type="ECO:0000313" key="2">
    <source>
        <dbReference type="EMBL" id="CDW75434.1"/>
    </source>
</evidence>